<dbReference type="InterPro" id="IPR011990">
    <property type="entry name" value="TPR-like_helical_dom_sf"/>
</dbReference>
<sequence length="1294" mass="144332">MKFKLSDAGIAAVRLLEALDASADFNPIVKSVAGGALHFAKLVENYHSDKKAWSQFAEHVQKSVALVAQSIADQGVDTTRLRKDLDELNKVLDEMCSEIAQKQHQGTAKRVFAFIKDPKQIEDMQKRFDRAIQLFHLGADIYIGQDVAKVLQAIQKKTATLDTVVHGVQKSMLIATLARLPYAQGATWNPDRMCLPETRVSILDQIMQWLGDFKGNMDKRIFCLTGAPGAGKSAIAHSISARCAKAGWLATAFFFNREDSTRSALLFSTIVCDLAARFSSFQASVSQAIENDPSLSAAGASRIFDGLIIPFAVGLPQDKPIVIVLDALDEGLTKGDLDILMDRIINLPHVVKLFVTSRDVESFRQLFEATHVHQRKFVHHGGQEQGDVRLVAKTCLDAVAVAKRLKDFPTEEIVEMVAKRSQGLMIWVVTICQYLEQVPDPQSDLLDLVNRVQPDDQGMEEKMDNLYAMLLLGFPWKNKRFVNGYGQVMGTILASKVPLSEQAIDALNHGIPKLSTLLQTFKPLLLPSNEGNPIQILHQSLHDLLADRAHANQEWKLFSVDEDVQNQRLALHCLQVINNELSESTPGTGYLHGEETGVPIVTEHLIPEHLKYACRFWVDHLICDKKPSEEITQALQDFFSNKFSLWLEVTTCIGPIINLNSLITWSNDIVPNLNYKLFTWTVANAWRSITYKLVQENRRNEALTAAELSCMLIPNYTDGDDVAKGNHIEALSALSWAQSQMGKRVEALQNARECHTISRLLAEKDSVKFNPDLARSLRNLANRLSDMGLREEALQASTDAVEIYKELAEKNPSLFNPDLARALGNLSIMLSNMGLREEALQKNREVVGMYKELVKKNQTLFNPNLAMALDNLAIKFSVMGLREEALEASRDAVDMYKELAEKNAASFNPDLARAVDNLAIMLSNMGSREEALQTSREAVDMYKELAEKNPAPFNPNLAMAMDTLANMLSNMGLREEALQTSREAVSMYKVLAENNPDSFNPDLARALDNLGLKLSGMRLSEEALQASRDAVRMKRDLVEKNSASFNPDLASTLDNLANRLSDMGLREEALQTSREAVDIYKLLVENNPASFKPDLARALDSLGLKLSGMGLREEALQVSRDAVDMYKELAEKNPAAFNPDLARTLDNLTTRLSSMGLREEALQASRDAVCMYKELAEKNRSAFNPDLARVLHNLAIRLSENTLMEESLEASRIAIQMRRDLAKNNLNAFIEDLADSLYNYSIYLSEFGLKDVALEVAKETLAIRNDLVMRHPNNIILQKDLIDSQKLLSGLEDK</sequence>
<organism evidence="4 5">
    <name type="scientific">Schizopora paradoxa</name>
    <dbReference type="NCBI Taxonomy" id="27342"/>
    <lineage>
        <taxon>Eukaryota</taxon>
        <taxon>Fungi</taxon>
        <taxon>Dikarya</taxon>
        <taxon>Basidiomycota</taxon>
        <taxon>Agaricomycotina</taxon>
        <taxon>Agaricomycetes</taxon>
        <taxon>Hymenochaetales</taxon>
        <taxon>Schizoporaceae</taxon>
        <taxon>Schizopora</taxon>
    </lineage>
</organism>
<evidence type="ECO:0000313" key="5">
    <source>
        <dbReference type="Proteomes" id="UP000053477"/>
    </source>
</evidence>
<dbReference type="Pfam" id="PF13374">
    <property type="entry name" value="TPR_10"/>
    <property type="match status" value="6"/>
</dbReference>
<proteinExistence type="predicted"/>
<evidence type="ECO:0000313" key="4">
    <source>
        <dbReference type="EMBL" id="KLO11838.1"/>
    </source>
</evidence>
<dbReference type="InterPro" id="IPR026000">
    <property type="entry name" value="Apc5_dom"/>
</dbReference>
<feature type="domain" description="Anaphase-promoting complex subunit 5" evidence="2">
    <location>
        <begin position="864"/>
        <end position="902"/>
    </location>
</feature>
<dbReference type="CDD" id="cd21037">
    <property type="entry name" value="MLKL_NTD"/>
    <property type="match status" value="1"/>
</dbReference>
<dbReference type="Gene3D" id="1.25.40.10">
    <property type="entry name" value="Tetratricopeptide repeat domain"/>
    <property type="match status" value="4"/>
</dbReference>
<dbReference type="Gene3D" id="3.40.50.300">
    <property type="entry name" value="P-loop containing nucleotide triphosphate hydrolases"/>
    <property type="match status" value="1"/>
</dbReference>
<evidence type="ECO:0000256" key="1">
    <source>
        <dbReference type="ARBA" id="ARBA00022737"/>
    </source>
</evidence>
<evidence type="ECO:0000259" key="3">
    <source>
        <dbReference type="Pfam" id="PF24883"/>
    </source>
</evidence>
<dbReference type="GO" id="GO:0007166">
    <property type="term" value="P:cell surface receptor signaling pathway"/>
    <property type="evidence" value="ECO:0007669"/>
    <property type="project" value="InterPro"/>
</dbReference>
<feature type="domain" description="Nephrocystin 3-like N-terminal" evidence="3">
    <location>
        <begin position="206"/>
        <end position="358"/>
    </location>
</feature>
<dbReference type="InParanoid" id="A0A0H2RQS9"/>
<dbReference type="Pfam" id="PF12862">
    <property type="entry name" value="ANAPC5"/>
    <property type="match status" value="1"/>
</dbReference>
<keyword evidence="5" id="KW-1185">Reference proteome</keyword>
<reference evidence="4 5" key="1">
    <citation type="submission" date="2015-04" db="EMBL/GenBank/DDBJ databases">
        <title>Complete genome sequence of Schizopora paradoxa KUC8140, a cosmopolitan wood degrader in East Asia.</title>
        <authorList>
            <consortium name="DOE Joint Genome Institute"/>
            <person name="Min B."/>
            <person name="Park H."/>
            <person name="Jang Y."/>
            <person name="Kim J.-J."/>
            <person name="Kim K.H."/>
            <person name="Pangilinan J."/>
            <person name="Lipzen A."/>
            <person name="Riley R."/>
            <person name="Grigoriev I.V."/>
            <person name="Spatafora J.W."/>
            <person name="Choi I.-G."/>
        </authorList>
    </citation>
    <scope>NUCLEOTIDE SEQUENCE [LARGE SCALE GENOMIC DNA]</scope>
    <source>
        <strain evidence="4 5">KUC8140</strain>
    </source>
</reference>
<dbReference type="InterPro" id="IPR056884">
    <property type="entry name" value="NPHP3-like_N"/>
</dbReference>
<dbReference type="PANTHER" id="PTHR19959:SF119">
    <property type="entry name" value="FUNGAL LIPASE-LIKE DOMAIN-CONTAINING PROTEIN"/>
    <property type="match status" value="1"/>
</dbReference>
<dbReference type="SUPFAM" id="SSF48452">
    <property type="entry name" value="TPR-like"/>
    <property type="match status" value="4"/>
</dbReference>
<dbReference type="OrthoDB" id="3038309at2759"/>
<dbReference type="InterPro" id="IPR036537">
    <property type="entry name" value="Adaptor_Cbl_N_dom_sf"/>
</dbReference>
<dbReference type="EMBL" id="KQ085991">
    <property type="protein sequence ID" value="KLO11838.1"/>
    <property type="molecule type" value="Genomic_DNA"/>
</dbReference>
<dbReference type="STRING" id="27342.A0A0H2RQS9"/>
<dbReference type="InterPro" id="IPR059179">
    <property type="entry name" value="MLKL-like_MCAfunc"/>
</dbReference>
<dbReference type="InterPro" id="IPR027417">
    <property type="entry name" value="P-loop_NTPase"/>
</dbReference>
<accession>A0A0H2RQS9</accession>
<dbReference type="PANTHER" id="PTHR19959">
    <property type="entry name" value="KINESIN LIGHT CHAIN"/>
    <property type="match status" value="1"/>
</dbReference>
<dbReference type="SMART" id="SM00028">
    <property type="entry name" value="TPR"/>
    <property type="match status" value="8"/>
</dbReference>
<protein>
    <submittedName>
        <fullName evidence="4">TPR-like protein</fullName>
    </submittedName>
</protein>
<dbReference type="Proteomes" id="UP000053477">
    <property type="component" value="Unassembled WGS sequence"/>
</dbReference>
<evidence type="ECO:0000259" key="2">
    <source>
        <dbReference type="Pfam" id="PF12862"/>
    </source>
</evidence>
<dbReference type="InterPro" id="IPR019734">
    <property type="entry name" value="TPR_rpt"/>
</dbReference>
<dbReference type="Gene3D" id="1.20.930.20">
    <property type="entry name" value="Adaptor protein Cbl, N-terminal domain"/>
    <property type="match status" value="1"/>
</dbReference>
<gene>
    <name evidence="4" type="ORF">SCHPADRAFT_941747</name>
</gene>
<dbReference type="Pfam" id="PF24883">
    <property type="entry name" value="NPHP3_N"/>
    <property type="match status" value="1"/>
</dbReference>
<name>A0A0H2RQS9_9AGAM</name>
<keyword evidence="1" id="KW-0677">Repeat</keyword>
<dbReference type="SUPFAM" id="SSF52540">
    <property type="entry name" value="P-loop containing nucleoside triphosphate hydrolases"/>
    <property type="match status" value="1"/>
</dbReference>